<dbReference type="Proteomes" id="UP000053235">
    <property type="component" value="Unassembled WGS sequence"/>
</dbReference>
<sequence length="189" mass="21816">MNTERSRSMPVGVVVRRLPGVTRWQKWSWRAVSLLPGAGDADWQVLRKEGDAVEYHAATLPLELHRAETEAYLTALSDKTPSLYVVMRPAEELNRDVPMEVMLITASAYEGQDYADTSDVLVEKVPMPPGLIAWVREFAEMHHEDEIFIKRRRDKKRVDLQEEGIGDPRIRQMTDVYRTPRRKSKDTLQ</sequence>
<dbReference type="Pfam" id="PF11749">
    <property type="entry name" value="DUF3305"/>
    <property type="match status" value="1"/>
</dbReference>
<dbReference type="STRING" id="388408.LAX5112_00876"/>
<feature type="compositionally biased region" description="Basic and acidic residues" evidence="1">
    <location>
        <begin position="163"/>
        <end position="172"/>
    </location>
</feature>
<dbReference type="AlphaFoldDB" id="A0A0M6ZTK9"/>
<reference evidence="3" key="1">
    <citation type="submission" date="2015-07" db="EMBL/GenBank/DDBJ databases">
        <authorList>
            <person name="Rodrigo-Torres Lidia"/>
            <person name="Arahal R.David."/>
        </authorList>
    </citation>
    <scope>NUCLEOTIDE SEQUENCE [LARGE SCALE GENOMIC DNA]</scope>
    <source>
        <strain evidence="3">CECT 5112</strain>
    </source>
</reference>
<proteinExistence type="predicted"/>
<evidence type="ECO:0000313" key="2">
    <source>
        <dbReference type="EMBL" id="CTQ66119.1"/>
    </source>
</evidence>
<feature type="compositionally biased region" description="Basic residues" evidence="1">
    <location>
        <begin position="179"/>
        <end position="189"/>
    </location>
</feature>
<dbReference type="InterPro" id="IPR021736">
    <property type="entry name" value="DUF3305"/>
</dbReference>
<organism evidence="2 3">
    <name type="scientific">Roseibium alexandrii</name>
    <dbReference type="NCBI Taxonomy" id="388408"/>
    <lineage>
        <taxon>Bacteria</taxon>
        <taxon>Pseudomonadati</taxon>
        <taxon>Pseudomonadota</taxon>
        <taxon>Alphaproteobacteria</taxon>
        <taxon>Hyphomicrobiales</taxon>
        <taxon>Stappiaceae</taxon>
        <taxon>Roseibium</taxon>
    </lineage>
</organism>
<feature type="region of interest" description="Disordered" evidence="1">
    <location>
        <begin position="163"/>
        <end position="189"/>
    </location>
</feature>
<protein>
    <recommendedName>
        <fullName evidence="4">Molybdopterin-guanine dinucleotide biosynthesis protein MobA</fullName>
    </recommendedName>
</protein>
<accession>A0A0M6ZTK9</accession>
<keyword evidence="3" id="KW-1185">Reference proteome</keyword>
<evidence type="ECO:0000256" key="1">
    <source>
        <dbReference type="SAM" id="MobiDB-lite"/>
    </source>
</evidence>
<dbReference type="EMBL" id="CXWD01000003">
    <property type="protein sequence ID" value="CTQ66119.1"/>
    <property type="molecule type" value="Genomic_DNA"/>
</dbReference>
<dbReference type="RefSeq" id="WP_208981144.1">
    <property type="nucleotide sequence ID" value="NZ_CXWD01000003.1"/>
</dbReference>
<evidence type="ECO:0008006" key="4">
    <source>
        <dbReference type="Google" id="ProtNLM"/>
    </source>
</evidence>
<evidence type="ECO:0000313" key="3">
    <source>
        <dbReference type="Proteomes" id="UP000053235"/>
    </source>
</evidence>
<gene>
    <name evidence="2" type="ORF">LAX5112_00876</name>
</gene>
<name>A0A0M6ZTK9_9HYPH</name>